<evidence type="ECO:0000259" key="10">
    <source>
        <dbReference type="PROSITE" id="PS50929"/>
    </source>
</evidence>
<feature type="transmembrane region" description="Helical" evidence="8">
    <location>
        <begin position="36"/>
        <end position="61"/>
    </location>
</feature>
<dbReference type="InterPro" id="IPR027417">
    <property type="entry name" value="P-loop_NTPase"/>
</dbReference>
<comment type="caution">
    <text evidence="11">The sequence shown here is derived from an EMBL/GenBank/DDBJ whole genome shotgun (WGS) entry which is preliminary data.</text>
</comment>
<dbReference type="InterPro" id="IPR011527">
    <property type="entry name" value="ABC1_TM_dom"/>
</dbReference>
<dbReference type="InterPro" id="IPR003593">
    <property type="entry name" value="AAA+_ATPase"/>
</dbReference>
<keyword evidence="3 8" id="KW-0812">Transmembrane</keyword>
<evidence type="ECO:0000256" key="1">
    <source>
        <dbReference type="ARBA" id="ARBA00004651"/>
    </source>
</evidence>
<dbReference type="InterPro" id="IPR003439">
    <property type="entry name" value="ABC_transporter-like_ATP-bd"/>
</dbReference>
<gene>
    <name evidence="11" type="ORF">PZ740_12840</name>
</gene>
<feature type="transmembrane region" description="Helical" evidence="8">
    <location>
        <begin position="81"/>
        <end position="99"/>
    </location>
</feature>
<keyword evidence="5" id="KW-0067">ATP-binding</keyword>
<feature type="transmembrane region" description="Helical" evidence="8">
    <location>
        <begin position="157"/>
        <end position="174"/>
    </location>
</feature>
<dbReference type="GO" id="GO:0015421">
    <property type="term" value="F:ABC-type oligopeptide transporter activity"/>
    <property type="evidence" value="ECO:0007669"/>
    <property type="project" value="TreeGrafter"/>
</dbReference>
<dbReference type="FunFam" id="3.40.50.300:FF:000403">
    <property type="entry name" value="ATP-binding cassette sub-family B member 8, mitochondrial"/>
    <property type="match status" value="1"/>
</dbReference>
<evidence type="ECO:0000256" key="7">
    <source>
        <dbReference type="ARBA" id="ARBA00023136"/>
    </source>
</evidence>
<keyword evidence="4" id="KW-0547">Nucleotide-binding</keyword>
<keyword evidence="2" id="KW-0813">Transport</keyword>
<dbReference type="Pfam" id="PF00664">
    <property type="entry name" value="ABC_membrane"/>
    <property type="match status" value="1"/>
</dbReference>
<comment type="subcellular location">
    <subcellularLocation>
        <location evidence="1">Cell membrane</location>
        <topology evidence="1">Multi-pass membrane protein</topology>
    </subcellularLocation>
</comment>
<keyword evidence="12" id="KW-1185">Reference proteome</keyword>
<dbReference type="PROSITE" id="PS00211">
    <property type="entry name" value="ABC_TRANSPORTER_1"/>
    <property type="match status" value="1"/>
</dbReference>
<protein>
    <submittedName>
        <fullName evidence="11">ABC transporter transmembrane domain-containing protein</fullName>
    </submittedName>
</protein>
<feature type="transmembrane region" description="Helical" evidence="8">
    <location>
        <begin position="180"/>
        <end position="197"/>
    </location>
</feature>
<accession>A0AAP3XSN3</accession>
<dbReference type="NCBIfam" id="TIGR02204">
    <property type="entry name" value="MsbA_rel"/>
    <property type="match status" value="1"/>
</dbReference>
<feature type="transmembrane region" description="Helical" evidence="8">
    <location>
        <begin position="292"/>
        <end position="312"/>
    </location>
</feature>
<evidence type="ECO:0000256" key="4">
    <source>
        <dbReference type="ARBA" id="ARBA00022741"/>
    </source>
</evidence>
<feature type="transmembrane region" description="Helical" evidence="8">
    <location>
        <begin position="260"/>
        <end position="280"/>
    </location>
</feature>
<dbReference type="Gene3D" id="1.20.1560.10">
    <property type="entry name" value="ABC transporter type 1, transmembrane domain"/>
    <property type="match status" value="1"/>
</dbReference>
<evidence type="ECO:0000256" key="3">
    <source>
        <dbReference type="ARBA" id="ARBA00022692"/>
    </source>
</evidence>
<evidence type="ECO:0000259" key="9">
    <source>
        <dbReference type="PROSITE" id="PS50893"/>
    </source>
</evidence>
<dbReference type="Proteomes" id="UP001301140">
    <property type="component" value="Unassembled WGS sequence"/>
</dbReference>
<evidence type="ECO:0000256" key="5">
    <source>
        <dbReference type="ARBA" id="ARBA00022840"/>
    </source>
</evidence>
<dbReference type="AlphaFoldDB" id="A0AAP3XSN3"/>
<proteinExistence type="predicted"/>
<dbReference type="PROSITE" id="PS50929">
    <property type="entry name" value="ABC_TM1F"/>
    <property type="match status" value="1"/>
</dbReference>
<evidence type="ECO:0000256" key="6">
    <source>
        <dbReference type="ARBA" id="ARBA00022989"/>
    </source>
</evidence>
<dbReference type="GO" id="GO:0005524">
    <property type="term" value="F:ATP binding"/>
    <property type="evidence" value="ECO:0007669"/>
    <property type="project" value="UniProtKB-KW"/>
</dbReference>
<keyword evidence="7 8" id="KW-0472">Membrane</keyword>
<feature type="domain" description="ABC transmembrane type-1" evidence="10">
    <location>
        <begin position="39"/>
        <end position="321"/>
    </location>
</feature>
<dbReference type="RefSeq" id="WP_327789684.1">
    <property type="nucleotide sequence ID" value="NZ_JARGEQ010000126.1"/>
</dbReference>
<dbReference type="CDD" id="cd18575">
    <property type="entry name" value="ABC_6TM_bac_exporter_ABCB8_10_like"/>
    <property type="match status" value="1"/>
</dbReference>
<reference evidence="11 12" key="1">
    <citation type="submission" date="2023-03" db="EMBL/GenBank/DDBJ databases">
        <title>YIM 152171 draft genome.</title>
        <authorList>
            <person name="Yang Z."/>
        </authorList>
    </citation>
    <scope>NUCLEOTIDE SEQUENCE [LARGE SCALE GENOMIC DNA]</scope>
    <source>
        <strain evidence="11 12">YIM 152171</strain>
    </source>
</reference>
<dbReference type="Pfam" id="PF00005">
    <property type="entry name" value="ABC_tran"/>
    <property type="match status" value="1"/>
</dbReference>
<dbReference type="SMART" id="SM00382">
    <property type="entry name" value="AAA"/>
    <property type="match status" value="1"/>
</dbReference>
<keyword evidence="6 8" id="KW-1133">Transmembrane helix</keyword>
<dbReference type="InterPro" id="IPR039421">
    <property type="entry name" value="Type_1_exporter"/>
</dbReference>
<dbReference type="SUPFAM" id="SSF90123">
    <property type="entry name" value="ABC transporter transmembrane region"/>
    <property type="match status" value="1"/>
</dbReference>
<dbReference type="SUPFAM" id="SSF52540">
    <property type="entry name" value="P-loop containing nucleoside triphosphate hydrolases"/>
    <property type="match status" value="1"/>
</dbReference>
<dbReference type="InterPro" id="IPR011918">
    <property type="entry name" value="ABC_MsbA_ATP-bd"/>
</dbReference>
<sequence length="600" mass="64433">MEGAARSLAGAGSRRDSGRDMSQLRRLWHYLRPYRWRVLGTIVALTVAAASVLSLGIGLRFLVDKGFGAGREGALDHALEAVVLVVLALATATFFRSYLVTWLGERVVADLRCDLYAHVVRLSPGFFEVTRTGEVLSRLTTDTSVIQAVIGSSVTQALRNVLLLVGGLVLLAVTNPKLTGLILVVVPLVVVPLVVIGRRVRRHSRAAQDAVAQVSGAAEESLNAVRTVQSFTQEDHETARFASAAETAFAAARRYALARAGMGAMVIALVFAAIVAVLWIGGYDVLAGRISAGQLASFVFYASVVASAVGGLSDITSDLQRAAGAAERMFELLDTQPVITAPARPRSLGPRGRGTIRFEGVSFAYPSEPGRPVLRDFDLEVAAGETVALVGPSGAGKSSVFQLLMRFYDPQAGRVLFDGVDLRELDPQELRARLGLVPQEPVIFSANAMENIRYGRRGAADAEVVAAAGAAAARGFIEALPQGFSTFLGEKGVRLSGGQRQRVAIARALLRDPELLLLDEATSALDAENERLVQEALEQLRRERTCLVIAHRLATVRNAQRIVVMEEGRVIDQGRHEDLIARDGLYARLATLQFQLEEAA</sequence>
<dbReference type="EMBL" id="JARGEQ010000126">
    <property type="protein sequence ID" value="MDF1587265.1"/>
    <property type="molecule type" value="Genomic_DNA"/>
</dbReference>
<dbReference type="PROSITE" id="PS50893">
    <property type="entry name" value="ABC_TRANSPORTER_2"/>
    <property type="match status" value="1"/>
</dbReference>
<dbReference type="PANTHER" id="PTHR43394">
    <property type="entry name" value="ATP-DEPENDENT PERMEASE MDL1, MITOCHONDRIAL"/>
    <property type="match status" value="1"/>
</dbReference>
<evidence type="ECO:0000256" key="2">
    <source>
        <dbReference type="ARBA" id="ARBA00022448"/>
    </source>
</evidence>
<dbReference type="Gene3D" id="3.40.50.300">
    <property type="entry name" value="P-loop containing nucleotide triphosphate hydrolases"/>
    <property type="match status" value="1"/>
</dbReference>
<evidence type="ECO:0000313" key="12">
    <source>
        <dbReference type="Proteomes" id="UP001301140"/>
    </source>
</evidence>
<dbReference type="InterPro" id="IPR036640">
    <property type="entry name" value="ABC1_TM_sf"/>
</dbReference>
<dbReference type="GO" id="GO:0005886">
    <property type="term" value="C:plasma membrane"/>
    <property type="evidence" value="ECO:0007669"/>
    <property type="project" value="UniProtKB-SubCell"/>
</dbReference>
<organism evidence="11 12">
    <name type="scientific">Marinimicrococcus flavescens</name>
    <dbReference type="NCBI Taxonomy" id="3031815"/>
    <lineage>
        <taxon>Bacteria</taxon>
        <taxon>Pseudomonadati</taxon>
        <taxon>Pseudomonadota</taxon>
        <taxon>Alphaproteobacteria</taxon>
        <taxon>Geminicoccales</taxon>
        <taxon>Geminicoccaceae</taxon>
        <taxon>Marinimicrococcus</taxon>
    </lineage>
</organism>
<evidence type="ECO:0000256" key="8">
    <source>
        <dbReference type="SAM" id="Phobius"/>
    </source>
</evidence>
<evidence type="ECO:0000313" key="11">
    <source>
        <dbReference type="EMBL" id="MDF1587265.1"/>
    </source>
</evidence>
<dbReference type="GO" id="GO:0090374">
    <property type="term" value="P:oligopeptide export from mitochondrion"/>
    <property type="evidence" value="ECO:0007669"/>
    <property type="project" value="TreeGrafter"/>
</dbReference>
<dbReference type="GO" id="GO:0016887">
    <property type="term" value="F:ATP hydrolysis activity"/>
    <property type="evidence" value="ECO:0007669"/>
    <property type="project" value="InterPro"/>
</dbReference>
<name>A0AAP3XSN3_9PROT</name>
<feature type="domain" description="ABC transporter" evidence="9">
    <location>
        <begin position="356"/>
        <end position="592"/>
    </location>
</feature>
<dbReference type="InterPro" id="IPR017871">
    <property type="entry name" value="ABC_transporter-like_CS"/>
</dbReference>
<dbReference type="PANTHER" id="PTHR43394:SF1">
    <property type="entry name" value="ATP-BINDING CASSETTE SUB-FAMILY B MEMBER 10, MITOCHONDRIAL"/>
    <property type="match status" value="1"/>
</dbReference>